<feature type="domain" description="ABC transporter" evidence="4">
    <location>
        <begin position="9"/>
        <end position="232"/>
    </location>
</feature>
<dbReference type="CDD" id="cd03230">
    <property type="entry name" value="ABC_DR_subfamily_A"/>
    <property type="match status" value="1"/>
</dbReference>
<dbReference type="Gene3D" id="3.40.50.300">
    <property type="entry name" value="P-loop containing nucleotide triphosphate hydrolases"/>
    <property type="match status" value="1"/>
</dbReference>
<dbReference type="Pfam" id="PF00005">
    <property type="entry name" value="ABC_tran"/>
    <property type="match status" value="1"/>
</dbReference>
<comment type="caution">
    <text evidence="5">The sequence shown here is derived from an EMBL/GenBank/DDBJ whole genome shotgun (WGS) entry which is preliminary data.</text>
</comment>
<evidence type="ECO:0000313" key="6">
    <source>
        <dbReference type="Proteomes" id="UP000256845"/>
    </source>
</evidence>
<keyword evidence="3 5" id="KW-0067">ATP-binding</keyword>
<keyword evidence="2" id="KW-0547">Nucleotide-binding</keyword>
<dbReference type="InterPro" id="IPR003593">
    <property type="entry name" value="AAA+_ATPase"/>
</dbReference>
<keyword evidence="1" id="KW-0813">Transport</keyword>
<sequence>MTQSRRTVLEAENLAKHFGKTAAVNDVSLSTKEGEILAILGPNGAGKTTLTELLTGLRQPDKGTVRVLGDPPSSMRARNRIGLTPQNVALPKTLKVKELLPYVAAHFDTPLPVDLAKSWFLLDGLMDRNAGDLSGGQMRRVALAAAFMGQPKLAFLDEPTTGLDIQAKRALWKSIRAAAHRNVQITLTTHDLDEVQELADRVIVINRGRILLEDSPDRVRRRLGHRRLSFRSAPVNGDAPFPGAVQEAGRWVVDVADGDQAVRDLVRSGVAFEDLELAPASLEDAILAELERSEQADKGTVS</sequence>
<accession>A0A3D9H5F4</accession>
<evidence type="ECO:0000256" key="2">
    <source>
        <dbReference type="ARBA" id="ARBA00022741"/>
    </source>
</evidence>
<dbReference type="AlphaFoldDB" id="A0A3D9H5F4"/>
<dbReference type="GO" id="GO:0016887">
    <property type="term" value="F:ATP hydrolysis activity"/>
    <property type="evidence" value="ECO:0007669"/>
    <property type="project" value="InterPro"/>
</dbReference>
<dbReference type="PANTHER" id="PTHR42711">
    <property type="entry name" value="ABC TRANSPORTER ATP-BINDING PROTEIN"/>
    <property type="match status" value="1"/>
</dbReference>
<gene>
    <name evidence="5" type="ORF">DFP90_11627</name>
</gene>
<evidence type="ECO:0000313" key="5">
    <source>
        <dbReference type="EMBL" id="RED44186.1"/>
    </source>
</evidence>
<dbReference type="RefSeq" id="WP_181905495.1">
    <property type="nucleotide sequence ID" value="NZ_QRDW01000016.1"/>
</dbReference>
<dbReference type="EMBL" id="QRDW01000016">
    <property type="protein sequence ID" value="RED44186.1"/>
    <property type="molecule type" value="Genomic_DNA"/>
</dbReference>
<protein>
    <submittedName>
        <fullName evidence="5">ABC-2 type transport system ATP-binding protein</fullName>
    </submittedName>
</protein>
<evidence type="ECO:0000259" key="4">
    <source>
        <dbReference type="PROSITE" id="PS50893"/>
    </source>
</evidence>
<dbReference type="SMART" id="SM00382">
    <property type="entry name" value="AAA"/>
    <property type="match status" value="1"/>
</dbReference>
<dbReference type="InterPro" id="IPR027417">
    <property type="entry name" value="P-loop_NTPase"/>
</dbReference>
<dbReference type="Proteomes" id="UP000256845">
    <property type="component" value="Unassembled WGS sequence"/>
</dbReference>
<evidence type="ECO:0000256" key="3">
    <source>
        <dbReference type="ARBA" id="ARBA00022840"/>
    </source>
</evidence>
<dbReference type="InterPro" id="IPR050763">
    <property type="entry name" value="ABC_transporter_ATP-binding"/>
</dbReference>
<dbReference type="InterPro" id="IPR003439">
    <property type="entry name" value="ABC_transporter-like_ATP-bd"/>
</dbReference>
<dbReference type="PROSITE" id="PS50893">
    <property type="entry name" value="ABC_TRANSPORTER_2"/>
    <property type="match status" value="1"/>
</dbReference>
<dbReference type="InterPro" id="IPR017871">
    <property type="entry name" value="ABC_transporter-like_CS"/>
</dbReference>
<keyword evidence="6" id="KW-1185">Reference proteome</keyword>
<name>A0A3D9H5F4_9PROT</name>
<organism evidence="5 6">
    <name type="scientific">Aestuariispira insulae</name>
    <dbReference type="NCBI Taxonomy" id="1461337"/>
    <lineage>
        <taxon>Bacteria</taxon>
        <taxon>Pseudomonadati</taxon>
        <taxon>Pseudomonadota</taxon>
        <taxon>Alphaproteobacteria</taxon>
        <taxon>Rhodospirillales</taxon>
        <taxon>Kiloniellaceae</taxon>
        <taxon>Aestuariispira</taxon>
    </lineage>
</organism>
<dbReference type="PANTHER" id="PTHR42711:SF17">
    <property type="entry name" value="ABC TRANSPORTER ATP-BINDING PROTEIN"/>
    <property type="match status" value="1"/>
</dbReference>
<evidence type="ECO:0000256" key="1">
    <source>
        <dbReference type="ARBA" id="ARBA00022448"/>
    </source>
</evidence>
<dbReference type="SUPFAM" id="SSF52540">
    <property type="entry name" value="P-loop containing nucleoside triphosphate hydrolases"/>
    <property type="match status" value="1"/>
</dbReference>
<reference evidence="5 6" key="1">
    <citation type="submission" date="2018-07" db="EMBL/GenBank/DDBJ databases">
        <title>Genomic Encyclopedia of Type Strains, Phase III (KMG-III): the genomes of soil and plant-associated and newly described type strains.</title>
        <authorList>
            <person name="Whitman W."/>
        </authorList>
    </citation>
    <scope>NUCLEOTIDE SEQUENCE [LARGE SCALE GENOMIC DNA]</scope>
    <source>
        <strain evidence="5 6">CECT 8488</strain>
    </source>
</reference>
<dbReference type="PROSITE" id="PS00211">
    <property type="entry name" value="ABC_TRANSPORTER_1"/>
    <property type="match status" value="1"/>
</dbReference>
<dbReference type="GO" id="GO:0005524">
    <property type="term" value="F:ATP binding"/>
    <property type="evidence" value="ECO:0007669"/>
    <property type="project" value="UniProtKB-KW"/>
</dbReference>
<proteinExistence type="predicted"/>